<feature type="domain" description="Glyoxalase-like" evidence="1">
    <location>
        <begin position="14"/>
        <end position="120"/>
    </location>
</feature>
<evidence type="ECO:0000313" key="2">
    <source>
        <dbReference type="EMBL" id="MFI9119472.1"/>
    </source>
</evidence>
<dbReference type="RefSeq" id="WP_399612417.1">
    <property type="nucleotide sequence ID" value="NZ_JBITYT010000003.1"/>
</dbReference>
<dbReference type="PANTHER" id="PTHR35908">
    <property type="entry name" value="HYPOTHETICAL FUSION PROTEIN"/>
    <property type="match status" value="1"/>
</dbReference>
<evidence type="ECO:0000259" key="1">
    <source>
        <dbReference type="Pfam" id="PF18029"/>
    </source>
</evidence>
<dbReference type="EMBL" id="JBITYT010000003">
    <property type="protein sequence ID" value="MFI9119472.1"/>
    <property type="molecule type" value="Genomic_DNA"/>
</dbReference>
<keyword evidence="3" id="KW-1185">Reference proteome</keyword>
<dbReference type="InterPro" id="IPR029068">
    <property type="entry name" value="Glyas_Bleomycin-R_OHBP_Dase"/>
</dbReference>
<sequence>MRNGDEAPARFKDLAIDAVDHQALADWWCRAIGYARSPMTDGSTRPREWPVPLVDGAGAGPLIWVNPVAEGKTVKNRMHLDVWGDPDRLVAMGATVVRARDHEIDWWVMADPEGNEFCVFPGPDATA</sequence>
<dbReference type="Proteomes" id="UP001614391">
    <property type="component" value="Unassembled WGS sequence"/>
</dbReference>
<protein>
    <submittedName>
        <fullName evidence="2">VOC family protein</fullName>
    </submittedName>
</protein>
<dbReference type="SUPFAM" id="SSF54593">
    <property type="entry name" value="Glyoxalase/Bleomycin resistance protein/Dihydroxybiphenyl dioxygenase"/>
    <property type="match status" value="1"/>
</dbReference>
<dbReference type="Pfam" id="PF18029">
    <property type="entry name" value="Glyoxalase_6"/>
    <property type="match status" value="1"/>
</dbReference>
<gene>
    <name evidence="2" type="ORF">ACIGW0_08775</name>
</gene>
<organism evidence="2 3">
    <name type="scientific">Streptomyces bikiniensis</name>
    <dbReference type="NCBI Taxonomy" id="1896"/>
    <lineage>
        <taxon>Bacteria</taxon>
        <taxon>Bacillati</taxon>
        <taxon>Actinomycetota</taxon>
        <taxon>Actinomycetes</taxon>
        <taxon>Kitasatosporales</taxon>
        <taxon>Streptomycetaceae</taxon>
        <taxon>Streptomyces</taxon>
    </lineage>
</organism>
<name>A0ABW8CPI6_STRBI</name>
<dbReference type="InterPro" id="IPR041581">
    <property type="entry name" value="Glyoxalase_6"/>
</dbReference>
<comment type="caution">
    <text evidence="2">The sequence shown here is derived from an EMBL/GenBank/DDBJ whole genome shotgun (WGS) entry which is preliminary data.</text>
</comment>
<evidence type="ECO:0000313" key="3">
    <source>
        <dbReference type="Proteomes" id="UP001614391"/>
    </source>
</evidence>
<dbReference type="PANTHER" id="PTHR35908:SF1">
    <property type="entry name" value="CONSERVED PROTEIN"/>
    <property type="match status" value="1"/>
</dbReference>
<accession>A0ABW8CPI6</accession>
<proteinExistence type="predicted"/>
<dbReference type="Gene3D" id="3.10.180.10">
    <property type="entry name" value="2,3-Dihydroxybiphenyl 1,2-Dioxygenase, domain 1"/>
    <property type="match status" value="1"/>
</dbReference>
<reference evidence="2 3" key="1">
    <citation type="submission" date="2024-10" db="EMBL/GenBank/DDBJ databases">
        <title>The Natural Products Discovery Center: Release of the First 8490 Sequenced Strains for Exploring Actinobacteria Biosynthetic Diversity.</title>
        <authorList>
            <person name="Kalkreuter E."/>
            <person name="Kautsar S.A."/>
            <person name="Yang D."/>
            <person name="Bader C.D."/>
            <person name="Teijaro C.N."/>
            <person name="Fluegel L."/>
            <person name="Davis C.M."/>
            <person name="Simpson J.R."/>
            <person name="Lauterbach L."/>
            <person name="Steele A.D."/>
            <person name="Gui C."/>
            <person name="Meng S."/>
            <person name="Li G."/>
            <person name="Viehrig K."/>
            <person name="Ye F."/>
            <person name="Su P."/>
            <person name="Kiefer A.F."/>
            <person name="Nichols A."/>
            <person name="Cepeda A.J."/>
            <person name="Yan W."/>
            <person name="Fan B."/>
            <person name="Jiang Y."/>
            <person name="Adhikari A."/>
            <person name="Zheng C.-J."/>
            <person name="Schuster L."/>
            <person name="Cowan T.M."/>
            <person name="Smanski M.J."/>
            <person name="Chevrette M.G."/>
            <person name="De Carvalho L.P.S."/>
            <person name="Shen B."/>
        </authorList>
    </citation>
    <scope>NUCLEOTIDE SEQUENCE [LARGE SCALE GENOMIC DNA]</scope>
    <source>
        <strain evidence="2 3">NPDC053346</strain>
    </source>
</reference>